<keyword evidence="2" id="KW-0238">DNA-binding</keyword>
<dbReference type="InterPro" id="IPR036388">
    <property type="entry name" value="WH-like_DNA-bd_sf"/>
</dbReference>
<dbReference type="Proteomes" id="UP000185663">
    <property type="component" value="Chromosome I"/>
</dbReference>
<dbReference type="EMBL" id="LT629776">
    <property type="protein sequence ID" value="SDR81936.1"/>
    <property type="molecule type" value="Genomic_DNA"/>
</dbReference>
<organism evidence="2 3">
    <name type="scientific">Paraoerskovia marina</name>
    <dbReference type="NCBI Taxonomy" id="545619"/>
    <lineage>
        <taxon>Bacteria</taxon>
        <taxon>Bacillati</taxon>
        <taxon>Actinomycetota</taxon>
        <taxon>Actinomycetes</taxon>
        <taxon>Micrococcales</taxon>
        <taxon>Cellulomonadaceae</taxon>
        <taxon>Paraoerskovia</taxon>
    </lineage>
</organism>
<dbReference type="AlphaFoldDB" id="A0A1H1M5B9"/>
<dbReference type="eggNOG" id="COG1846">
    <property type="taxonomic scope" value="Bacteria"/>
</dbReference>
<proteinExistence type="predicted"/>
<dbReference type="GO" id="GO:0003700">
    <property type="term" value="F:DNA-binding transcription factor activity"/>
    <property type="evidence" value="ECO:0007669"/>
    <property type="project" value="InterPro"/>
</dbReference>
<dbReference type="STRING" id="545619.SAMN04489860_0141"/>
<dbReference type="Pfam" id="PF12802">
    <property type="entry name" value="MarR_2"/>
    <property type="match status" value="1"/>
</dbReference>
<dbReference type="RefSeq" id="WP_083371195.1">
    <property type="nucleotide sequence ID" value="NZ_LT629776.1"/>
</dbReference>
<dbReference type="InterPro" id="IPR036390">
    <property type="entry name" value="WH_DNA-bd_sf"/>
</dbReference>
<evidence type="ECO:0000313" key="3">
    <source>
        <dbReference type="Proteomes" id="UP000185663"/>
    </source>
</evidence>
<dbReference type="InterPro" id="IPR000835">
    <property type="entry name" value="HTH_MarR-typ"/>
</dbReference>
<feature type="domain" description="HTH marR-type" evidence="1">
    <location>
        <begin position="8"/>
        <end position="140"/>
    </location>
</feature>
<dbReference type="GO" id="GO:0003677">
    <property type="term" value="F:DNA binding"/>
    <property type="evidence" value="ECO:0007669"/>
    <property type="project" value="UniProtKB-KW"/>
</dbReference>
<dbReference type="SMART" id="SM00347">
    <property type="entry name" value="HTH_MARR"/>
    <property type="match status" value="1"/>
</dbReference>
<sequence length="145" mass="15722">MSSSEKDVERLDRALLRLRRFLTAPPVLPDGNDRVELSTLLVVDAAVRAAPASVKDVAEALVVTHSTASRLVSTAVDAGAVVRAPSQADRRTMLVEPTARGLAMLQRAVEFRLARLEGILDGWTPEEVAAFAGSTERFADRATWR</sequence>
<reference evidence="2 3" key="1">
    <citation type="submission" date="2016-10" db="EMBL/GenBank/DDBJ databases">
        <authorList>
            <person name="de Groot N.N."/>
        </authorList>
    </citation>
    <scope>NUCLEOTIDE SEQUENCE [LARGE SCALE GENOMIC DNA]</scope>
    <source>
        <strain evidence="2 3">DSM 22126</strain>
    </source>
</reference>
<keyword evidence="3" id="KW-1185">Reference proteome</keyword>
<protein>
    <submittedName>
        <fullName evidence="2">DNA-binding transcriptional regulator, MarR family</fullName>
    </submittedName>
</protein>
<dbReference type="PANTHER" id="PTHR33164:SF57">
    <property type="entry name" value="MARR-FAMILY TRANSCRIPTIONAL REGULATOR"/>
    <property type="match status" value="1"/>
</dbReference>
<gene>
    <name evidence="2" type="ORF">SAMN04489860_0141</name>
</gene>
<dbReference type="SUPFAM" id="SSF46785">
    <property type="entry name" value="Winged helix' DNA-binding domain"/>
    <property type="match status" value="1"/>
</dbReference>
<dbReference type="PROSITE" id="PS50995">
    <property type="entry name" value="HTH_MARR_2"/>
    <property type="match status" value="1"/>
</dbReference>
<dbReference type="OrthoDB" id="162531at2"/>
<evidence type="ECO:0000313" key="2">
    <source>
        <dbReference type="EMBL" id="SDR81936.1"/>
    </source>
</evidence>
<accession>A0A1H1M5B9</accession>
<dbReference type="GO" id="GO:0006950">
    <property type="term" value="P:response to stress"/>
    <property type="evidence" value="ECO:0007669"/>
    <property type="project" value="TreeGrafter"/>
</dbReference>
<dbReference type="Gene3D" id="1.10.10.10">
    <property type="entry name" value="Winged helix-like DNA-binding domain superfamily/Winged helix DNA-binding domain"/>
    <property type="match status" value="1"/>
</dbReference>
<dbReference type="PANTHER" id="PTHR33164">
    <property type="entry name" value="TRANSCRIPTIONAL REGULATOR, MARR FAMILY"/>
    <property type="match status" value="1"/>
</dbReference>
<name>A0A1H1M5B9_9CELL</name>
<evidence type="ECO:0000259" key="1">
    <source>
        <dbReference type="PROSITE" id="PS50995"/>
    </source>
</evidence>
<dbReference type="InterPro" id="IPR039422">
    <property type="entry name" value="MarR/SlyA-like"/>
</dbReference>